<sequence length="245" mass="28370">MAIDTKLPKFATWFYVNQFMPERAVTSNLISPLMLLVFRLVCSLYATASVIENLTAVKGLFFAYFTNLSYCGLAGYFWAMTYHSYKYYKTGKADSILLQHWMLTLTLWLLYATVIAYPIEILTMYWSQLFPGSFTSARETYREISVHALNFVMVLLEMCLNRMQLHKRLVVAPLVFISLYMSLTWVIDGIFGFWVYEFMRLAPRVLGLTYFIMYGVNMLKERFLKEEAVSYGSPAPAEESGPDKS</sequence>
<organism evidence="2 3">
    <name type="scientific">Podila verticillata NRRL 6337</name>
    <dbReference type="NCBI Taxonomy" id="1069443"/>
    <lineage>
        <taxon>Eukaryota</taxon>
        <taxon>Fungi</taxon>
        <taxon>Fungi incertae sedis</taxon>
        <taxon>Mucoromycota</taxon>
        <taxon>Mortierellomycotina</taxon>
        <taxon>Mortierellomycetes</taxon>
        <taxon>Mortierellales</taxon>
        <taxon>Mortierellaceae</taxon>
        <taxon>Podila</taxon>
    </lineage>
</organism>
<dbReference type="PANTHER" id="PTHR12242">
    <property type="entry name" value="OS02G0130600 PROTEIN-RELATED"/>
    <property type="match status" value="1"/>
</dbReference>
<keyword evidence="1" id="KW-0812">Transmembrane</keyword>
<protein>
    <submittedName>
        <fullName evidence="2">Uncharacterized protein</fullName>
    </submittedName>
</protein>
<feature type="transmembrane region" description="Helical" evidence="1">
    <location>
        <begin position="172"/>
        <end position="195"/>
    </location>
</feature>
<dbReference type="EMBL" id="KN042430">
    <property type="protein sequence ID" value="KFH62843.1"/>
    <property type="molecule type" value="Genomic_DNA"/>
</dbReference>
<keyword evidence="1" id="KW-1133">Transmembrane helix</keyword>
<keyword evidence="1" id="KW-0472">Membrane</keyword>
<dbReference type="GO" id="GO:0016020">
    <property type="term" value="C:membrane"/>
    <property type="evidence" value="ECO:0007669"/>
    <property type="project" value="TreeGrafter"/>
</dbReference>
<evidence type="ECO:0000256" key="1">
    <source>
        <dbReference type="SAM" id="Phobius"/>
    </source>
</evidence>
<evidence type="ECO:0000313" key="3">
    <source>
        <dbReference type="Proteomes" id="UP000243308"/>
    </source>
</evidence>
<dbReference type="AlphaFoldDB" id="A0A086TLL6"/>
<keyword evidence="3" id="KW-1185">Reference proteome</keyword>
<feature type="transmembrane region" description="Helical" evidence="1">
    <location>
        <begin position="29"/>
        <end position="48"/>
    </location>
</feature>
<name>A0A086TLL6_9FUNG</name>
<accession>A0A086TLL6</accession>
<reference evidence="2 3" key="1">
    <citation type="submission" date="2011-02" db="EMBL/GenBank/DDBJ databases">
        <title>The Genome Sequence of Mortierella verticillata NRRL 6337.</title>
        <authorList>
            <consortium name="The Broad Institute Genome Sequencing Platform"/>
            <person name="Russ C."/>
            <person name="Cuomo C."/>
            <person name="Burger G."/>
            <person name="Gray M.W."/>
            <person name="Holland P.W.H."/>
            <person name="King N."/>
            <person name="Lang F.B.F."/>
            <person name="Roger A.J."/>
            <person name="Ruiz-Trillo I."/>
            <person name="Young S.K."/>
            <person name="Zeng Q."/>
            <person name="Gargeya S."/>
            <person name="Alvarado L."/>
            <person name="Berlin A."/>
            <person name="Chapman S.B."/>
            <person name="Chen Z."/>
            <person name="Freedman E."/>
            <person name="Gellesch M."/>
            <person name="Goldberg J."/>
            <person name="Griggs A."/>
            <person name="Gujja S."/>
            <person name="Heilman E."/>
            <person name="Heiman D."/>
            <person name="Howarth C."/>
            <person name="Mehta T."/>
            <person name="Neiman D."/>
            <person name="Pearson M."/>
            <person name="Roberts A."/>
            <person name="Saif S."/>
            <person name="Shea T."/>
            <person name="Shenoy N."/>
            <person name="Sisk P."/>
            <person name="Stolte C."/>
            <person name="Sykes S."/>
            <person name="White J."/>
            <person name="Yandava C."/>
            <person name="Haas B."/>
            <person name="Nusbaum C."/>
            <person name="Birren B."/>
        </authorList>
    </citation>
    <scope>NUCLEOTIDE SEQUENCE [LARGE SCALE GENOMIC DNA]</scope>
    <source>
        <strain evidence="2 3">NRRL 6337</strain>
    </source>
</reference>
<dbReference type="OrthoDB" id="419711at2759"/>
<proteinExistence type="predicted"/>
<evidence type="ECO:0000313" key="2">
    <source>
        <dbReference type="EMBL" id="KFH62843.1"/>
    </source>
</evidence>
<feature type="transmembrane region" description="Helical" evidence="1">
    <location>
        <begin position="60"/>
        <end position="79"/>
    </location>
</feature>
<feature type="transmembrane region" description="Helical" evidence="1">
    <location>
        <begin position="100"/>
        <end position="124"/>
    </location>
</feature>
<dbReference type="PANTHER" id="PTHR12242:SF1">
    <property type="entry name" value="MYND-TYPE DOMAIN-CONTAINING PROTEIN"/>
    <property type="match status" value="1"/>
</dbReference>
<feature type="transmembrane region" description="Helical" evidence="1">
    <location>
        <begin position="201"/>
        <end position="219"/>
    </location>
</feature>
<gene>
    <name evidence="2" type="ORF">MVEG_11368</name>
</gene>
<dbReference type="Proteomes" id="UP000243308">
    <property type="component" value="Unassembled WGS sequence"/>
</dbReference>